<accession>A0A9K3L5W2</accession>
<keyword evidence="4" id="KW-1185">Reference proteome</keyword>
<protein>
    <submittedName>
        <fullName evidence="3">Uncharacterized protein</fullName>
    </submittedName>
</protein>
<feature type="compositionally biased region" description="Acidic residues" evidence="1">
    <location>
        <begin position="22"/>
        <end position="47"/>
    </location>
</feature>
<name>A0A9K3L5W2_9STRA</name>
<dbReference type="Proteomes" id="UP000693970">
    <property type="component" value="Unassembled WGS sequence"/>
</dbReference>
<gene>
    <name evidence="3" type="ORF">IV203_000911</name>
</gene>
<dbReference type="OrthoDB" id="49339at2759"/>
<keyword evidence="2" id="KW-1133">Transmembrane helix</keyword>
<keyword evidence="2" id="KW-0812">Transmembrane</keyword>
<comment type="caution">
    <text evidence="3">The sequence shown here is derived from an EMBL/GenBank/DDBJ whole genome shotgun (WGS) entry which is preliminary data.</text>
</comment>
<feature type="transmembrane region" description="Helical" evidence="2">
    <location>
        <begin position="310"/>
        <end position="330"/>
    </location>
</feature>
<organism evidence="3 4">
    <name type="scientific">Nitzschia inconspicua</name>
    <dbReference type="NCBI Taxonomy" id="303405"/>
    <lineage>
        <taxon>Eukaryota</taxon>
        <taxon>Sar</taxon>
        <taxon>Stramenopiles</taxon>
        <taxon>Ochrophyta</taxon>
        <taxon>Bacillariophyta</taxon>
        <taxon>Bacillariophyceae</taxon>
        <taxon>Bacillariophycidae</taxon>
        <taxon>Bacillariales</taxon>
        <taxon>Bacillariaceae</taxon>
        <taxon>Nitzschia</taxon>
    </lineage>
</organism>
<sequence>MAMTIASEGGALTAADLHLDDNDNDEDDEDDDDDQTEYTDRTDDDSFLENSSLTKMMKNSIQMLDSLTDEMNREFGRGEVPHGTNDNTKSSTGSDGAPPNPSRIVTPSSLASNNQNNNTTRDEKRFNDMTIRVEFDSNMDKQYQSSSSSTTTTPANKSLLTLNIASPLTSPIYAATVKNVADAVKLPLLDDGLTNPRTAHPHNDCHYTVHDDDLSLDDSLVNEMNALKQVAWELERELNSTDLHTVQEAIERIGNSDDPKIKSVLESDDKAIIRKIIDEEIQRNEPKQQVLRYLYKAFFNTLTEDETTRLLTAVAALVWSIVLGLLLRAMTVEVVA</sequence>
<evidence type="ECO:0000313" key="4">
    <source>
        <dbReference type="Proteomes" id="UP000693970"/>
    </source>
</evidence>
<evidence type="ECO:0000256" key="1">
    <source>
        <dbReference type="SAM" id="MobiDB-lite"/>
    </source>
</evidence>
<reference evidence="3" key="1">
    <citation type="journal article" date="2021" name="Sci. Rep.">
        <title>Diploid genomic architecture of Nitzschia inconspicua, an elite biomass production diatom.</title>
        <authorList>
            <person name="Oliver A."/>
            <person name="Podell S."/>
            <person name="Pinowska A."/>
            <person name="Traller J.C."/>
            <person name="Smith S.R."/>
            <person name="McClure R."/>
            <person name="Beliaev A."/>
            <person name="Bohutskyi P."/>
            <person name="Hill E.A."/>
            <person name="Rabines A."/>
            <person name="Zheng H."/>
            <person name="Allen L.Z."/>
            <person name="Kuo A."/>
            <person name="Grigoriev I.V."/>
            <person name="Allen A.E."/>
            <person name="Hazlebeck D."/>
            <person name="Allen E.E."/>
        </authorList>
    </citation>
    <scope>NUCLEOTIDE SEQUENCE</scope>
    <source>
        <strain evidence="3">Hildebrandi</strain>
    </source>
</reference>
<reference evidence="3" key="2">
    <citation type="submission" date="2021-04" db="EMBL/GenBank/DDBJ databases">
        <authorList>
            <person name="Podell S."/>
        </authorList>
    </citation>
    <scope>NUCLEOTIDE SEQUENCE</scope>
    <source>
        <strain evidence="3">Hildebrandi</strain>
    </source>
</reference>
<feature type="compositionally biased region" description="Polar residues" evidence="1">
    <location>
        <begin position="84"/>
        <end position="94"/>
    </location>
</feature>
<proteinExistence type="predicted"/>
<dbReference type="EMBL" id="JAGRRH010000015">
    <property type="protein sequence ID" value="KAG7356225.1"/>
    <property type="molecule type" value="Genomic_DNA"/>
</dbReference>
<feature type="region of interest" description="Disordered" evidence="1">
    <location>
        <begin position="1"/>
        <end position="51"/>
    </location>
</feature>
<evidence type="ECO:0000256" key="2">
    <source>
        <dbReference type="SAM" id="Phobius"/>
    </source>
</evidence>
<evidence type="ECO:0000313" key="3">
    <source>
        <dbReference type="EMBL" id="KAG7356225.1"/>
    </source>
</evidence>
<dbReference type="AlphaFoldDB" id="A0A9K3L5W2"/>
<feature type="region of interest" description="Disordered" evidence="1">
    <location>
        <begin position="74"/>
        <end position="127"/>
    </location>
</feature>
<feature type="compositionally biased region" description="Polar residues" evidence="1">
    <location>
        <begin position="103"/>
        <end position="119"/>
    </location>
</feature>
<keyword evidence="2" id="KW-0472">Membrane</keyword>